<organism evidence="2 3">
    <name type="scientific">Aerophobetes bacterium</name>
    <dbReference type="NCBI Taxonomy" id="2030807"/>
    <lineage>
        <taxon>Bacteria</taxon>
        <taxon>Candidatus Aerophobota</taxon>
    </lineage>
</organism>
<accession>A0A2A4WZD6</accession>
<evidence type="ECO:0000256" key="1">
    <source>
        <dbReference type="SAM" id="SignalP"/>
    </source>
</evidence>
<dbReference type="PROSITE" id="PS51257">
    <property type="entry name" value="PROKAR_LIPOPROTEIN"/>
    <property type="match status" value="1"/>
</dbReference>
<protein>
    <recommendedName>
        <fullName evidence="4">Outer membrane lipoprotein BamD-like domain-containing protein</fullName>
    </recommendedName>
</protein>
<gene>
    <name evidence="2" type="ORF">COB21_05960</name>
</gene>
<evidence type="ECO:0000313" key="2">
    <source>
        <dbReference type="EMBL" id="PCI75189.1"/>
    </source>
</evidence>
<feature type="signal peptide" evidence="1">
    <location>
        <begin position="1"/>
        <end position="24"/>
    </location>
</feature>
<dbReference type="EMBL" id="NVUK01000054">
    <property type="protein sequence ID" value="PCI75189.1"/>
    <property type="molecule type" value="Genomic_DNA"/>
</dbReference>
<dbReference type="AlphaFoldDB" id="A0A2A4WZD6"/>
<proteinExistence type="predicted"/>
<evidence type="ECO:0000313" key="3">
    <source>
        <dbReference type="Proteomes" id="UP000218775"/>
    </source>
</evidence>
<dbReference type="InterPro" id="IPR011990">
    <property type="entry name" value="TPR-like_helical_dom_sf"/>
</dbReference>
<dbReference type="Gene3D" id="1.25.40.10">
    <property type="entry name" value="Tetratricopeptide repeat domain"/>
    <property type="match status" value="1"/>
</dbReference>
<dbReference type="Proteomes" id="UP000218775">
    <property type="component" value="Unassembled WGS sequence"/>
</dbReference>
<reference evidence="3" key="1">
    <citation type="submission" date="2017-08" db="EMBL/GenBank/DDBJ databases">
        <title>A dynamic microbial community with high functional redundancy inhabits the cold, oxic subseafloor aquifer.</title>
        <authorList>
            <person name="Tully B.J."/>
            <person name="Wheat C.G."/>
            <person name="Glazer B.T."/>
            <person name="Huber J.A."/>
        </authorList>
    </citation>
    <scope>NUCLEOTIDE SEQUENCE [LARGE SCALE GENOMIC DNA]</scope>
</reference>
<keyword evidence="1" id="KW-0732">Signal</keyword>
<sequence>MTISKTALVCALMAMLLTSCFRLGEQIEPQVNYTVEERYLKNLPSSFSPLTESERKSSWGSEYLIAKHFAKELDLYRAITTYKRALILLSNPQNPRYGEMEYDIFLSYYLGKRYADALNFYTQSELVHTDYQFKAYHDLLVILYECYLKEDDQQHAGAIFYLLAKNYPETAEKIKVSTALTVGDLAYLKASHFSQDQEINGMITHFNQHKKSVHKAQLLNACLPGAGYLYVGQKQSALTAFLLNGLFIYSSYAFFHKGFTAAGIITLSFESGWYFGGIYGAGEAAKIYNERLYENIAYPYLSKKNLFPVLMLKTSF</sequence>
<name>A0A2A4WZD6_UNCAE</name>
<evidence type="ECO:0008006" key="4">
    <source>
        <dbReference type="Google" id="ProtNLM"/>
    </source>
</evidence>
<feature type="chain" id="PRO_5012291668" description="Outer membrane lipoprotein BamD-like domain-containing protein" evidence="1">
    <location>
        <begin position="25"/>
        <end position="316"/>
    </location>
</feature>
<comment type="caution">
    <text evidence="2">The sequence shown here is derived from an EMBL/GenBank/DDBJ whole genome shotgun (WGS) entry which is preliminary data.</text>
</comment>